<comment type="caution">
    <text evidence="2">The sequence shown here is derived from an EMBL/GenBank/DDBJ whole genome shotgun (WGS) entry which is preliminary data.</text>
</comment>
<feature type="transmembrane region" description="Helical" evidence="1">
    <location>
        <begin position="44"/>
        <end position="72"/>
    </location>
</feature>
<dbReference type="Proteomes" id="UP000603141">
    <property type="component" value="Unassembled WGS sequence"/>
</dbReference>
<feature type="transmembrane region" description="Helical" evidence="1">
    <location>
        <begin position="92"/>
        <end position="111"/>
    </location>
</feature>
<sequence length="113" mass="12416">MKTLLTNWREIAFFVIFGICLAAISGTIDYVAKLFGLGIWAPTLATYCMGFARFTGANFCAVFLGLICWPTLNRFGNQSFSDGWASFSVKEQTIVYMTVLLIEGIIAGLCFSA</sequence>
<protein>
    <submittedName>
        <fullName evidence="2">Uncharacterized protein</fullName>
    </submittedName>
</protein>
<keyword evidence="1" id="KW-0812">Transmembrane</keyword>
<proteinExistence type="predicted"/>
<accession>A0A934S7K2</accession>
<keyword evidence="1" id="KW-0472">Membrane</keyword>
<organism evidence="2 3">
    <name type="scientific">Luteolibacter pohnpeiensis</name>
    <dbReference type="NCBI Taxonomy" id="454153"/>
    <lineage>
        <taxon>Bacteria</taxon>
        <taxon>Pseudomonadati</taxon>
        <taxon>Verrucomicrobiota</taxon>
        <taxon>Verrucomicrobiia</taxon>
        <taxon>Verrucomicrobiales</taxon>
        <taxon>Verrucomicrobiaceae</taxon>
        <taxon>Luteolibacter</taxon>
    </lineage>
</organism>
<feature type="transmembrane region" description="Helical" evidence="1">
    <location>
        <begin position="12"/>
        <end position="32"/>
    </location>
</feature>
<evidence type="ECO:0000313" key="3">
    <source>
        <dbReference type="Proteomes" id="UP000603141"/>
    </source>
</evidence>
<dbReference type="AlphaFoldDB" id="A0A934S7K2"/>
<keyword evidence="1" id="KW-1133">Transmembrane helix</keyword>
<gene>
    <name evidence="2" type="ORF">JIN85_14620</name>
</gene>
<name>A0A934S7K2_9BACT</name>
<keyword evidence="3" id="KW-1185">Reference proteome</keyword>
<dbReference type="RefSeq" id="WP_200272016.1">
    <property type="nucleotide sequence ID" value="NZ_JAENIJ010000025.1"/>
</dbReference>
<dbReference type="EMBL" id="JAENIJ010000025">
    <property type="protein sequence ID" value="MBK1883652.1"/>
    <property type="molecule type" value="Genomic_DNA"/>
</dbReference>
<reference evidence="2" key="1">
    <citation type="submission" date="2021-01" db="EMBL/GenBank/DDBJ databases">
        <title>Modified the classification status of verrucomicrobia.</title>
        <authorList>
            <person name="Feng X."/>
        </authorList>
    </citation>
    <scope>NUCLEOTIDE SEQUENCE</scope>
    <source>
        <strain evidence="2">KCTC 22041</strain>
    </source>
</reference>
<evidence type="ECO:0000256" key="1">
    <source>
        <dbReference type="SAM" id="Phobius"/>
    </source>
</evidence>
<evidence type="ECO:0000313" key="2">
    <source>
        <dbReference type="EMBL" id="MBK1883652.1"/>
    </source>
</evidence>